<evidence type="ECO:0000313" key="6">
    <source>
        <dbReference type="EMBL" id="CAF1113331.1"/>
    </source>
</evidence>
<dbReference type="SMART" id="SM00305">
    <property type="entry name" value="HintC"/>
    <property type="match status" value="1"/>
</dbReference>
<evidence type="ECO:0000259" key="4">
    <source>
        <dbReference type="SMART" id="SM00305"/>
    </source>
</evidence>
<dbReference type="Gene3D" id="2.170.16.10">
    <property type="entry name" value="Hedgehog/Intein (Hint) domain"/>
    <property type="match status" value="1"/>
</dbReference>
<dbReference type="InterPro" id="IPR001767">
    <property type="entry name" value="Hedgehog_Hint"/>
</dbReference>
<dbReference type="InterPro" id="IPR001657">
    <property type="entry name" value="Hedgehog"/>
</dbReference>
<dbReference type="GO" id="GO:0016540">
    <property type="term" value="P:protein autoprocessing"/>
    <property type="evidence" value="ECO:0007669"/>
    <property type="project" value="InterPro"/>
</dbReference>
<reference evidence="6" key="1">
    <citation type="submission" date="2021-02" db="EMBL/GenBank/DDBJ databases">
        <authorList>
            <person name="Nowell W R."/>
        </authorList>
    </citation>
    <scope>NUCLEOTIDE SEQUENCE</scope>
</reference>
<dbReference type="PANTHER" id="PTHR11889:SF31">
    <property type="entry name" value="PROTEIN HEDGEHOG"/>
    <property type="match status" value="1"/>
</dbReference>
<proteinExistence type="predicted"/>
<dbReference type="GO" id="GO:0005113">
    <property type="term" value="F:patched binding"/>
    <property type="evidence" value="ECO:0007669"/>
    <property type="project" value="TreeGrafter"/>
</dbReference>
<dbReference type="Pfam" id="PF01079">
    <property type="entry name" value="Hint"/>
    <property type="match status" value="1"/>
</dbReference>
<evidence type="ECO:0000256" key="3">
    <source>
        <dbReference type="SAM" id="SignalP"/>
    </source>
</evidence>
<dbReference type="InterPro" id="IPR003587">
    <property type="entry name" value="Hint_dom_N"/>
</dbReference>
<evidence type="ECO:0000259" key="5">
    <source>
        <dbReference type="SMART" id="SM00306"/>
    </source>
</evidence>
<dbReference type="SUPFAM" id="SSF51294">
    <property type="entry name" value="Hedgehog/intein (Hint) domain"/>
    <property type="match status" value="1"/>
</dbReference>
<sequence length="260" mass="29346">MFLAVTLFVVCLSSTIASSSGSYSTSCTCTQASVNGTFCWTWTCQTNQVTKCFAGDATVELSKTKQRKTMRNLNIGDEILVNIDEQGKRIYEPIYGFIHANHNGIYDYLKITVENNFQQKSLIISSNHLIFRFNQTKPCFAGHLKIGDQLQVISNDGISQAGSIVDIRLIKSQGFYAPLTHSGKLIVDGILVSNYAVVANHQLAHLVIQPYRWWISILGSSSYSENIQFYFQFLYTFVEKINKWLFSIDLYDGHIFLSSL</sequence>
<dbReference type="InterPro" id="IPR050387">
    <property type="entry name" value="Hedgehog_Signaling"/>
</dbReference>
<accession>A0A814Q1S2</accession>
<dbReference type="EMBL" id="CAJNOE010000277">
    <property type="protein sequence ID" value="CAF1113331.1"/>
    <property type="molecule type" value="Genomic_DNA"/>
</dbReference>
<dbReference type="GO" id="GO:0007224">
    <property type="term" value="P:smoothened signaling pathway"/>
    <property type="evidence" value="ECO:0007669"/>
    <property type="project" value="TreeGrafter"/>
</dbReference>
<protein>
    <submittedName>
        <fullName evidence="6">Uncharacterized protein</fullName>
    </submittedName>
</protein>
<dbReference type="PRINTS" id="PR00632">
    <property type="entry name" value="SONICHHOG"/>
</dbReference>
<name>A0A814Q1S2_9BILA</name>
<feature type="signal peptide" evidence="3">
    <location>
        <begin position="1"/>
        <end position="17"/>
    </location>
</feature>
<dbReference type="GO" id="GO:0001708">
    <property type="term" value="P:cell fate specification"/>
    <property type="evidence" value="ECO:0007669"/>
    <property type="project" value="TreeGrafter"/>
</dbReference>
<dbReference type="Proteomes" id="UP000663860">
    <property type="component" value="Unassembled WGS sequence"/>
</dbReference>
<dbReference type="GO" id="GO:0005509">
    <property type="term" value="F:calcium ion binding"/>
    <property type="evidence" value="ECO:0007669"/>
    <property type="project" value="TreeGrafter"/>
</dbReference>
<dbReference type="InterPro" id="IPR036844">
    <property type="entry name" value="Hint_dom_sf"/>
</dbReference>
<keyword evidence="1" id="KW-0217">Developmental protein</keyword>
<evidence type="ECO:0000256" key="1">
    <source>
        <dbReference type="ARBA" id="ARBA00022473"/>
    </source>
</evidence>
<feature type="domain" description="Hint" evidence="4">
    <location>
        <begin position="155"/>
        <end position="200"/>
    </location>
</feature>
<dbReference type="InterPro" id="IPR003586">
    <property type="entry name" value="Hint_dom_C"/>
</dbReference>
<dbReference type="AlphaFoldDB" id="A0A814Q1S2"/>
<feature type="domain" description="Hint" evidence="5">
    <location>
        <begin position="50"/>
        <end position="154"/>
    </location>
</feature>
<keyword evidence="2 3" id="KW-0732">Signal</keyword>
<dbReference type="SMART" id="SM00306">
    <property type="entry name" value="HintN"/>
    <property type="match status" value="1"/>
</dbReference>
<dbReference type="CDD" id="cd00081">
    <property type="entry name" value="Hint"/>
    <property type="match status" value="1"/>
</dbReference>
<dbReference type="GO" id="GO:0010468">
    <property type="term" value="P:regulation of gene expression"/>
    <property type="evidence" value="ECO:0007669"/>
    <property type="project" value="TreeGrafter"/>
</dbReference>
<evidence type="ECO:0000313" key="8">
    <source>
        <dbReference type="Proteomes" id="UP000663860"/>
    </source>
</evidence>
<feature type="chain" id="PRO_5036225568" evidence="3">
    <location>
        <begin position="18"/>
        <end position="260"/>
    </location>
</feature>
<dbReference type="PANTHER" id="PTHR11889">
    <property type="entry name" value="HEDGEHOG"/>
    <property type="match status" value="1"/>
</dbReference>
<dbReference type="GO" id="GO:0005615">
    <property type="term" value="C:extracellular space"/>
    <property type="evidence" value="ECO:0007669"/>
    <property type="project" value="TreeGrafter"/>
</dbReference>
<dbReference type="EMBL" id="CAJOBB010000036">
    <property type="protein sequence ID" value="CAF3524038.1"/>
    <property type="molecule type" value="Genomic_DNA"/>
</dbReference>
<comment type="caution">
    <text evidence="6">The sequence shown here is derived from an EMBL/GenBank/DDBJ whole genome shotgun (WGS) entry which is preliminary data.</text>
</comment>
<gene>
    <name evidence="6" type="ORF">IZO911_LOCUS23718</name>
    <name evidence="7" type="ORF">KXQ929_LOCUS1317</name>
</gene>
<evidence type="ECO:0000313" key="7">
    <source>
        <dbReference type="EMBL" id="CAF3524038.1"/>
    </source>
</evidence>
<dbReference type="Proteomes" id="UP000663868">
    <property type="component" value="Unassembled WGS sequence"/>
</dbReference>
<organism evidence="6 8">
    <name type="scientific">Adineta steineri</name>
    <dbReference type="NCBI Taxonomy" id="433720"/>
    <lineage>
        <taxon>Eukaryota</taxon>
        <taxon>Metazoa</taxon>
        <taxon>Spiralia</taxon>
        <taxon>Gnathifera</taxon>
        <taxon>Rotifera</taxon>
        <taxon>Eurotatoria</taxon>
        <taxon>Bdelloidea</taxon>
        <taxon>Adinetida</taxon>
        <taxon>Adinetidae</taxon>
        <taxon>Adineta</taxon>
    </lineage>
</organism>
<evidence type="ECO:0000256" key="2">
    <source>
        <dbReference type="ARBA" id="ARBA00022729"/>
    </source>
</evidence>
<dbReference type="GO" id="GO:0007267">
    <property type="term" value="P:cell-cell signaling"/>
    <property type="evidence" value="ECO:0007669"/>
    <property type="project" value="InterPro"/>
</dbReference>